<dbReference type="Pfam" id="PF00905">
    <property type="entry name" value="Transpeptidase"/>
    <property type="match status" value="1"/>
</dbReference>
<dbReference type="InterPro" id="IPR005311">
    <property type="entry name" value="PBP_dimer"/>
</dbReference>
<keyword evidence="6" id="KW-0131">Cell cycle</keyword>
<dbReference type="GO" id="GO:0008658">
    <property type="term" value="F:penicillin binding"/>
    <property type="evidence" value="ECO:0007669"/>
    <property type="project" value="InterPro"/>
</dbReference>
<dbReference type="PANTHER" id="PTHR30627">
    <property type="entry name" value="PEPTIDOGLYCAN D,D-TRANSPEPTIDASE"/>
    <property type="match status" value="1"/>
</dbReference>
<evidence type="ECO:0000256" key="2">
    <source>
        <dbReference type="ARBA" id="ARBA00022645"/>
    </source>
</evidence>
<dbReference type="GO" id="GO:0005886">
    <property type="term" value="C:plasma membrane"/>
    <property type="evidence" value="ECO:0007669"/>
    <property type="project" value="TreeGrafter"/>
</dbReference>
<dbReference type="SUPFAM" id="SSF54184">
    <property type="entry name" value="Penicillin-binding protein 2x (pbp-2x), c-terminal domain"/>
    <property type="match status" value="1"/>
</dbReference>
<evidence type="ECO:0000256" key="4">
    <source>
        <dbReference type="SAM" id="Phobius"/>
    </source>
</evidence>
<dbReference type="Gene3D" id="3.30.450.330">
    <property type="match status" value="1"/>
</dbReference>
<keyword evidence="2" id="KW-0121">Carboxypeptidase</keyword>
<keyword evidence="2" id="KW-0645">Protease</keyword>
<dbReference type="GO" id="GO:0004180">
    <property type="term" value="F:carboxypeptidase activity"/>
    <property type="evidence" value="ECO:0007669"/>
    <property type="project" value="UniProtKB-KW"/>
</dbReference>
<keyword evidence="3 4" id="KW-0472">Membrane</keyword>
<dbReference type="SMART" id="SM00740">
    <property type="entry name" value="PASTA"/>
    <property type="match status" value="1"/>
</dbReference>
<accession>A0A1S1YYK2</accession>
<protein>
    <submittedName>
        <fullName evidence="6">Cell division protein</fullName>
    </submittedName>
</protein>
<keyword evidence="7" id="KW-1185">Reference proteome</keyword>
<evidence type="ECO:0000313" key="7">
    <source>
        <dbReference type="Proteomes" id="UP000179797"/>
    </source>
</evidence>
<feature type="domain" description="PASTA" evidence="5">
    <location>
        <begin position="641"/>
        <end position="699"/>
    </location>
</feature>
<dbReference type="Proteomes" id="UP000179797">
    <property type="component" value="Unassembled WGS sequence"/>
</dbReference>
<dbReference type="Pfam" id="PF03793">
    <property type="entry name" value="PASTA"/>
    <property type="match status" value="1"/>
</dbReference>
<dbReference type="GO" id="GO:0051301">
    <property type="term" value="P:cell division"/>
    <property type="evidence" value="ECO:0007669"/>
    <property type="project" value="UniProtKB-KW"/>
</dbReference>
<dbReference type="InterPro" id="IPR012338">
    <property type="entry name" value="Beta-lactam/transpept-like"/>
</dbReference>
<dbReference type="AlphaFoldDB" id="A0A1S1YYK2"/>
<keyword evidence="6" id="KW-0132">Cell division</keyword>
<organism evidence="6 7">
    <name type="scientific">Flammeovirga pacifica</name>
    <dbReference type="NCBI Taxonomy" id="915059"/>
    <lineage>
        <taxon>Bacteria</taxon>
        <taxon>Pseudomonadati</taxon>
        <taxon>Bacteroidota</taxon>
        <taxon>Cytophagia</taxon>
        <taxon>Cytophagales</taxon>
        <taxon>Flammeovirgaceae</taxon>
        <taxon>Flammeovirga</taxon>
    </lineage>
</organism>
<feature type="transmembrane region" description="Helical" evidence="4">
    <location>
        <begin position="7"/>
        <end position="27"/>
    </location>
</feature>
<dbReference type="STRING" id="915059.NH26_06875"/>
<dbReference type="InterPro" id="IPR036138">
    <property type="entry name" value="PBP_dimer_sf"/>
</dbReference>
<proteinExistence type="predicted"/>
<dbReference type="RefSeq" id="WP_044218653.1">
    <property type="nucleotide sequence ID" value="NZ_JRYR02000001.1"/>
</dbReference>
<keyword evidence="2" id="KW-0378">Hydrolase</keyword>
<dbReference type="SUPFAM" id="SSF56519">
    <property type="entry name" value="Penicillin binding protein dimerisation domain"/>
    <property type="match status" value="1"/>
</dbReference>
<dbReference type="CDD" id="cd06575">
    <property type="entry name" value="PASTA_Pbp2x-like_2"/>
    <property type="match status" value="1"/>
</dbReference>
<dbReference type="InterPro" id="IPR050515">
    <property type="entry name" value="Beta-lactam/transpept"/>
</dbReference>
<comment type="caution">
    <text evidence="6">The sequence shown here is derived from an EMBL/GenBank/DDBJ whole genome shotgun (WGS) entry which is preliminary data.</text>
</comment>
<evidence type="ECO:0000313" key="6">
    <source>
        <dbReference type="EMBL" id="OHX66091.1"/>
    </source>
</evidence>
<dbReference type="InterPro" id="IPR005543">
    <property type="entry name" value="PASTA_dom"/>
</dbReference>
<dbReference type="Pfam" id="PF03717">
    <property type="entry name" value="PBP_dimer"/>
    <property type="match status" value="1"/>
</dbReference>
<gene>
    <name evidence="6" type="ORF">NH26_06875</name>
</gene>
<dbReference type="Gene3D" id="3.90.1310.10">
    <property type="entry name" value="Penicillin-binding protein 2a (Domain 2)"/>
    <property type="match status" value="1"/>
</dbReference>
<evidence type="ECO:0000256" key="3">
    <source>
        <dbReference type="ARBA" id="ARBA00023136"/>
    </source>
</evidence>
<keyword evidence="4" id="KW-0812">Transmembrane</keyword>
<dbReference type="EMBL" id="JRYR02000001">
    <property type="protein sequence ID" value="OHX66091.1"/>
    <property type="molecule type" value="Genomic_DNA"/>
</dbReference>
<dbReference type="InterPro" id="IPR001460">
    <property type="entry name" value="PCN-bd_Tpept"/>
</dbReference>
<name>A0A1S1YYK2_FLAPC</name>
<dbReference type="SUPFAM" id="SSF56601">
    <property type="entry name" value="beta-lactamase/transpeptidase-like"/>
    <property type="match status" value="1"/>
</dbReference>
<dbReference type="GO" id="GO:0071555">
    <property type="term" value="P:cell wall organization"/>
    <property type="evidence" value="ECO:0007669"/>
    <property type="project" value="TreeGrafter"/>
</dbReference>
<sequence length="699" mass="78911">MGIRNSILLRVRIAFLFIVMIAVAIVVRISDLQFVEHDKWEKAGNANRVKIRRVDATRGNIMAEDGSLLATSIPFYKLAFDPMVSPDSIFDKGVDSLAYNLSIYFREKTKAQYDSLLRTSRKRKRRYLILSQKQIKHQDKKIIEQWPIFREGRHRGGVIFDKVEKRFKPFNDLGRRTIGFIRKDEEAKFTGRGLEFSFNVDLAGTDGEALFQRVSGNQWKPLDNGAQIRAKNGFDIQTTLNMEFEEHAHKVLHEALIKHDANFGTVLLMEVQTGEIKAIVNLGRNKEGNYVEDFNYAIQGVMEPGSTFKGASMLAVLEESDINITDSVNTGEGKYQFYDECIMTDAHQNGFGMISVEEVIQKSSNIGISKLVFKNFRENPERFFRYLDKYNLTSTIGFQMEGEGQPNISRPGDPSWSGCSLPWISIGYEVEVSPLQILNFYNTIANDGKMIEPYIVKRILQGNEVIDEHHTKVIRKSIGSERSIKALQGMLKKVVSSGTAKKINTTDFNISGKTGTTQKLKAGRYTKSYFTSFVGYFPSEAPKYTMIVAIDEPRGNQKYGGDVCAPVFRDIAEVVYNRTTERNIEYVTNENEAAFPYIKAGNYNDLILLSDAFDIQQVSKNTSNWVRTQVQGDTIAWVNARVKKGLMPDVRGMTLRDAIYLVESEGASVTFSGSGRVSTQSISPGGRINGRTKVHLKLL</sequence>
<dbReference type="Gene3D" id="3.40.710.10">
    <property type="entry name" value="DD-peptidase/beta-lactamase superfamily"/>
    <property type="match status" value="1"/>
</dbReference>
<reference evidence="6 7" key="1">
    <citation type="journal article" date="2012" name="Int. J. Syst. Evol. Microbiol.">
        <title>Flammeovirga pacifica sp. nov., isolated from deep-sea sediment.</title>
        <authorList>
            <person name="Xu H."/>
            <person name="Fu Y."/>
            <person name="Yang N."/>
            <person name="Ding Z."/>
            <person name="Lai Q."/>
            <person name="Zeng R."/>
        </authorList>
    </citation>
    <scope>NUCLEOTIDE SEQUENCE [LARGE SCALE GENOMIC DNA]</scope>
    <source>
        <strain evidence="7">DSM 24597 / LMG 26175 / WPAGA1</strain>
    </source>
</reference>
<comment type="subcellular location">
    <subcellularLocation>
        <location evidence="1">Membrane</location>
    </subcellularLocation>
</comment>
<dbReference type="PANTHER" id="PTHR30627:SF1">
    <property type="entry name" value="PEPTIDOGLYCAN D,D-TRANSPEPTIDASE FTSI"/>
    <property type="match status" value="1"/>
</dbReference>
<evidence type="ECO:0000256" key="1">
    <source>
        <dbReference type="ARBA" id="ARBA00004370"/>
    </source>
</evidence>
<evidence type="ECO:0000259" key="5">
    <source>
        <dbReference type="PROSITE" id="PS51178"/>
    </source>
</evidence>
<dbReference type="PROSITE" id="PS51178">
    <property type="entry name" value="PASTA"/>
    <property type="match status" value="1"/>
</dbReference>
<keyword evidence="4" id="KW-1133">Transmembrane helix</keyword>
<dbReference type="OrthoDB" id="9804124at2"/>